<dbReference type="InterPro" id="IPR011042">
    <property type="entry name" value="6-blade_b-propeller_TolB-like"/>
</dbReference>
<dbReference type="InterPro" id="IPR011044">
    <property type="entry name" value="Quino_amine_DH_bsu"/>
</dbReference>
<reference evidence="1 2" key="1">
    <citation type="submission" date="2024-09" db="EMBL/GenBank/DDBJ databases">
        <authorList>
            <person name="Sun Q."/>
            <person name="Mori K."/>
        </authorList>
    </citation>
    <scope>NUCLEOTIDE SEQUENCE [LARGE SCALE GENOMIC DNA]</scope>
    <source>
        <strain evidence="1 2">CCM 7650</strain>
    </source>
</reference>
<dbReference type="Gene3D" id="2.120.10.30">
    <property type="entry name" value="TolB, C-terminal domain"/>
    <property type="match status" value="1"/>
</dbReference>
<dbReference type="RefSeq" id="WP_382387696.1">
    <property type="nucleotide sequence ID" value="NZ_JBHLWI010000029.1"/>
</dbReference>
<sequence length="356" mass="41217">MLKSVIKFTFFTLLLSCQNGERGQSNFEVINMEEKIDLQNKIFSDTSYISLEFCDDCIIGDISKIVHYNSSFIISDKLITKTIQKFKANGEFEFKIGESGDGPGKYILPFDFSIIPEENILCVLDNNQSKLLYFDLNTGQFLKEERIDFKAKSIKFLDSENLAVHLDGNFFGNEMDYHGLIFHLPTGQKSKFVYDFSKTDQMQTSGDFFTSSSGVLFSKSMNDTVYSITSEGFKPKYYIDFGKKAISNETKAKPLQDMFDQMRKDMPHYHNGNFIENSKYLFFVSWDEGELENSIIYDKISKTVYNPSDDRVPFKRPFYVNESEIYCYLTNEDYSFYGIEPNFGKSENPVIVKFSF</sequence>
<name>A0ABV6FTL6_9BACT</name>
<protein>
    <submittedName>
        <fullName evidence="1">6-bladed beta-propeller</fullName>
    </submittedName>
</protein>
<dbReference type="Proteomes" id="UP001589797">
    <property type="component" value="Unassembled WGS sequence"/>
</dbReference>
<gene>
    <name evidence="1" type="ORF">ACFFIP_11060</name>
</gene>
<evidence type="ECO:0000313" key="1">
    <source>
        <dbReference type="EMBL" id="MFC0263224.1"/>
    </source>
</evidence>
<comment type="caution">
    <text evidence="1">The sequence shown here is derived from an EMBL/GenBank/DDBJ whole genome shotgun (WGS) entry which is preliminary data.</text>
</comment>
<dbReference type="SUPFAM" id="SSF50969">
    <property type="entry name" value="YVTN repeat-like/Quinoprotein amine dehydrogenase"/>
    <property type="match status" value="1"/>
</dbReference>
<organism evidence="1 2">
    <name type="scientific">Fontibacter flavus</name>
    <dbReference type="NCBI Taxonomy" id="654838"/>
    <lineage>
        <taxon>Bacteria</taxon>
        <taxon>Pseudomonadati</taxon>
        <taxon>Bacteroidota</taxon>
        <taxon>Cytophagia</taxon>
        <taxon>Cytophagales</taxon>
        <taxon>Cyclobacteriaceae</taxon>
        <taxon>Fontibacter</taxon>
    </lineage>
</organism>
<accession>A0ABV6FTL6</accession>
<proteinExistence type="predicted"/>
<evidence type="ECO:0000313" key="2">
    <source>
        <dbReference type="Proteomes" id="UP001589797"/>
    </source>
</evidence>
<keyword evidence="2" id="KW-1185">Reference proteome</keyword>
<dbReference type="Pfam" id="PF17170">
    <property type="entry name" value="DUF5128"/>
    <property type="match status" value="1"/>
</dbReference>
<dbReference type="EMBL" id="JBHLWI010000029">
    <property type="protein sequence ID" value="MFC0263224.1"/>
    <property type="molecule type" value="Genomic_DNA"/>
</dbReference>